<dbReference type="Proteomes" id="UP001174936">
    <property type="component" value="Unassembled WGS sequence"/>
</dbReference>
<feature type="compositionally biased region" description="Pro residues" evidence="1">
    <location>
        <begin position="162"/>
        <end position="182"/>
    </location>
</feature>
<comment type="caution">
    <text evidence="2">The sequence shown here is derived from an EMBL/GenBank/DDBJ whole genome shotgun (WGS) entry which is preliminary data.</text>
</comment>
<accession>A0AA39YAK8</accession>
<keyword evidence="3" id="KW-1185">Reference proteome</keyword>
<feature type="region of interest" description="Disordered" evidence="1">
    <location>
        <begin position="158"/>
        <end position="205"/>
    </location>
</feature>
<dbReference type="EMBL" id="JAULSV010000003">
    <property type="protein sequence ID" value="KAK0648415.1"/>
    <property type="molecule type" value="Genomic_DNA"/>
</dbReference>
<evidence type="ECO:0000313" key="3">
    <source>
        <dbReference type="Proteomes" id="UP001174936"/>
    </source>
</evidence>
<name>A0AA39YAK8_9PEZI</name>
<reference evidence="2" key="1">
    <citation type="submission" date="2023-06" db="EMBL/GenBank/DDBJ databases">
        <title>Genome-scale phylogeny and comparative genomics of the fungal order Sordariales.</title>
        <authorList>
            <consortium name="Lawrence Berkeley National Laboratory"/>
            <person name="Hensen N."/>
            <person name="Bonometti L."/>
            <person name="Westerberg I."/>
            <person name="Brannstrom I.O."/>
            <person name="Guillou S."/>
            <person name="Cros-Aarteil S."/>
            <person name="Calhoun S."/>
            <person name="Haridas S."/>
            <person name="Kuo A."/>
            <person name="Mondo S."/>
            <person name="Pangilinan J."/>
            <person name="Riley R."/>
            <person name="Labutti K."/>
            <person name="Andreopoulos B."/>
            <person name="Lipzen A."/>
            <person name="Chen C."/>
            <person name="Yanf M."/>
            <person name="Daum C."/>
            <person name="Ng V."/>
            <person name="Clum A."/>
            <person name="Steindorff A."/>
            <person name="Ohm R."/>
            <person name="Martin F."/>
            <person name="Silar P."/>
            <person name="Natvig D."/>
            <person name="Lalanne C."/>
            <person name="Gautier V."/>
            <person name="Ament-Velasquez S.L."/>
            <person name="Kruys A."/>
            <person name="Hutchinson M.I."/>
            <person name="Powell A.J."/>
            <person name="Barry K."/>
            <person name="Miller A.N."/>
            <person name="Grigoriev I.V."/>
            <person name="Debuchy R."/>
            <person name="Gladieux P."/>
            <person name="Thoren M.H."/>
            <person name="Johannesson H."/>
        </authorList>
    </citation>
    <scope>NUCLEOTIDE SEQUENCE</scope>
    <source>
        <strain evidence="2">SMH2532-1</strain>
    </source>
</reference>
<dbReference type="AlphaFoldDB" id="A0AA39YAK8"/>
<organism evidence="2 3">
    <name type="scientific">Cercophora newfieldiana</name>
    <dbReference type="NCBI Taxonomy" id="92897"/>
    <lineage>
        <taxon>Eukaryota</taxon>
        <taxon>Fungi</taxon>
        <taxon>Dikarya</taxon>
        <taxon>Ascomycota</taxon>
        <taxon>Pezizomycotina</taxon>
        <taxon>Sordariomycetes</taxon>
        <taxon>Sordariomycetidae</taxon>
        <taxon>Sordariales</taxon>
        <taxon>Lasiosphaeriaceae</taxon>
        <taxon>Cercophora</taxon>
    </lineage>
</organism>
<protein>
    <submittedName>
        <fullName evidence="2">Uncharacterized protein</fullName>
    </submittedName>
</protein>
<gene>
    <name evidence="2" type="ORF">B0T16DRAFT_491216</name>
</gene>
<evidence type="ECO:0000256" key="1">
    <source>
        <dbReference type="SAM" id="MobiDB-lite"/>
    </source>
</evidence>
<sequence length="282" mass="29881">MIGCKGPGTTPEEFYDKSLINTDEAGLLWTAGECICGPQLEVGKVILDVVVEGLGKLDEVICATMLSSLDLFVQAAIDFIPATVPIGVAATAARVVQGAKTFVENGVEAASFFGNWVGPACNIPEFHFDIGSVFTNIISSSDGLGASKGCFKKNKADCTKPKPVPAKPDPNPPTNAPNPNPTKPNAKKPDPTSAPAPTSHQQGGFLDGERNHFIQCLSMQDCRRAARKDGLIEGKVGDPMSSTECVNGVNTVHSTITQKPIESYPHEVPVTCSKKWAQACYH</sequence>
<proteinExistence type="predicted"/>
<evidence type="ECO:0000313" key="2">
    <source>
        <dbReference type="EMBL" id="KAK0648415.1"/>
    </source>
</evidence>